<organism evidence="1 2">
    <name type="scientific">Plastoroseomonas hellenica</name>
    <dbReference type="NCBI Taxonomy" id="2687306"/>
    <lineage>
        <taxon>Bacteria</taxon>
        <taxon>Pseudomonadati</taxon>
        <taxon>Pseudomonadota</taxon>
        <taxon>Alphaproteobacteria</taxon>
        <taxon>Acetobacterales</taxon>
        <taxon>Acetobacteraceae</taxon>
        <taxon>Plastoroseomonas</taxon>
    </lineage>
</organism>
<gene>
    <name evidence="1" type="ORF">GXW71_04395</name>
</gene>
<reference evidence="2" key="1">
    <citation type="journal article" date="2021" name="Syst. Appl. Microbiol.">
        <title>Roseomonas hellenica sp. nov., isolated from roots of wild-growing Alkanna tinctoria.</title>
        <authorList>
            <person name="Rat A."/>
            <person name="Naranjo H.D."/>
            <person name="Lebbe L."/>
            <person name="Cnockaert M."/>
            <person name="Krigas N."/>
            <person name="Grigoriadou K."/>
            <person name="Maloupa E."/>
            <person name="Willems A."/>
        </authorList>
    </citation>
    <scope>NUCLEOTIDE SEQUENCE [LARGE SCALE GENOMIC DNA]</scope>
    <source>
        <strain evidence="2">LMG 31523</strain>
    </source>
</reference>
<comment type="caution">
    <text evidence="1">The sequence shown here is derived from an EMBL/GenBank/DDBJ whole genome shotgun (WGS) entry which is preliminary data.</text>
</comment>
<evidence type="ECO:0000313" key="1">
    <source>
        <dbReference type="EMBL" id="MBR0663591.1"/>
    </source>
</evidence>
<keyword evidence="2" id="KW-1185">Reference proteome</keyword>
<dbReference type="Proteomes" id="UP001196870">
    <property type="component" value="Unassembled WGS sequence"/>
</dbReference>
<evidence type="ECO:0000313" key="2">
    <source>
        <dbReference type="Proteomes" id="UP001196870"/>
    </source>
</evidence>
<dbReference type="EMBL" id="JAAGBB010000004">
    <property type="protein sequence ID" value="MBR0663591.1"/>
    <property type="molecule type" value="Genomic_DNA"/>
</dbReference>
<protein>
    <submittedName>
        <fullName evidence="1">Uncharacterized protein</fullName>
    </submittedName>
</protein>
<accession>A0ABS5ETG6</accession>
<name>A0ABS5ETG6_9PROT</name>
<sequence>MRATEITPEHVRVLGVIPPRTVQAVAALFERRPAPAGSADSTSPRS</sequence>
<dbReference type="RefSeq" id="WP_211851185.1">
    <property type="nucleotide sequence ID" value="NZ_JAAGBB010000004.1"/>
</dbReference>
<proteinExistence type="predicted"/>